<name>A0AAN7VQW4_9PEZI</name>
<dbReference type="EMBL" id="JAVRQU010000026">
    <property type="protein sequence ID" value="KAK5690209.1"/>
    <property type="molecule type" value="Genomic_DNA"/>
</dbReference>
<dbReference type="PRINTS" id="PR00457">
    <property type="entry name" value="ANPEROXIDASE"/>
</dbReference>
<evidence type="ECO:0000256" key="6">
    <source>
        <dbReference type="SAM" id="MobiDB-lite"/>
    </source>
</evidence>
<dbReference type="SUPFAM" id="SSF48264">
    <property type="entry name" value="Cytochrome P450"/>
    <property type="match status" value="1"/>
</dbReference>
<dbReference type="GO" id="GO:0006979">
    <property type="term" value="P:response to oxidative stress"/>
    <property type="evidence" value="ECO:0007669"/>
    <property type="project" value="InterPro"/>
</dbReference>
<evidence type="ECO:0008006" key="9">
    <source>
        <dbReference type="Google" id="ProtNLM"/>
    </source>
</evidence>
<feature type="region of interest" description="Disordered" evidence="6">
    <location>
        <begin position="1"/>
        <end position="21"/>
    </location>
</feature>
<reference evidence="7" key="1">
    <citation type="submission" date="2023-08" db="EMBL/GenBank/DDBJ databases">
        <title>Black Yeasts Isolated from many extreme environments.</title>
        <authorList>
            <person name="Coleine C."/>
            <person name="Stajich J.E."/>
            <person name="Selbmann L."/>
        </authorList>
    </citation>
    <scope>NUCLEOTIDE SEQUENCE</scope>
    <source>
        <strain evidence="7">CCFEE 5810</strain>
    </source>
</reference>
<dbReference type="PROSITE" id="PS50292">
    <property type="entry name" value="PEROXIDASE_3"/>
    <property type="match status" value="1"/>
</dbReference>
<evidence type="ECO:0000313" key="8">
    <source>
        <dbReference type="Proteomes" id="UP001310594"/>
    </source>
</evidence>
<dbReference type="GO" id="GO:0006631">
    <property type="term" value="P:fatty acid metabolic process"/>
    <property type="evidence" value="ECO:0007669"/>
    <property type="project" value="UniProtKB-ARBA"/>
</dbReference>
<gene>
    <name evidence="7" type="ORF">LTR97_012397</name>
</gene>
<keyword evidence="3" id="KW-0560">Oxidoreductase</keyword>
<dbReference type="InterPro" id="IPR050783">
    <property type="entry name" value="Oxylipin_biosynth_metab"/>
</dbReference>
<keyword evidence="2" id="KW-0223">Dioxygenase</keyword>
<dbReference type="InterPro" id="IPR010255">
    <property type="entry name" value="Haem_peroxidase_sf"/>
</dbReference>
<keyword evidence="1 5" id="KW-0479">Metal-binding</keyword>
<proteinExistence type="predicted"/>
<dbReference type="Pfam" id="PF03098">
    <property type="entry name" value="An_peroxidase"/>
    <property type="match status" value="2"/>
</dbReference>
<feature type="region of interest" description="Disordered" evidence="6">
    <location>
        <begin position="33"/>
        <end position="93"/>
    </location>
</feature>
<evidence type="ECO:0000256" key="1">
    <source>
        <dbReference type="ARBA" id="ARBA00022723"/>
    </source>
</evidence>
<evidence type="ECO:0000256" key="2">
    <source>
        <dbReference type="ARBA" id="ARBA00022964"/>
    </source>
</evidence>
<dbReference type="InterPro" id="IPR036396">
    <property type="entry name" value="Cyt_P450_sf"/>
</dbReference>
<dbReference type="Proteomes" id="UP001310594">
    <property type="component" value="Unassembled WGS sequence"/>
</dbReference>
<feature type="binding site" description="axial binding residue" evidence="5">
    <location>
        <position position="550"/>
    </location>
    <ligand>
        <name>heme b</name>
        <dbReference type="ChEBI" id="CHEBI:60344"/>
    </ligand>
    <ligandPart>
        <name>Fe</name>
        <dbReference type="ChEBI" id="CHEBI:18248"/>
    </ligandPart>
</feature>
<dbReference type="GO" id="GO:0005506">
    <property type="term" value="F:iron ion binding"/>
    <property type="evidence" value="ECO:0007669"/>
    <property type="project" value="InterPro"/>
</dbReference>
<keyword evidence="5" id="KW-0349">Heme</keyword>
<dbReference type="GO" id="GO:0004601">
    <property type="term" value="F:peroxidase activity"/>
    <property type="evidence" value="ECO:0007669"/>
    <property type="project" value="InterPro"/>
</dbReference>
<evidence type="ECO:0000256" key="4">
    <source>
        <dbReference type="ARBA" id="ARBA00023004"/>
    </source>
</evidence>
<dbReference type="PANTHER" id="PTHR11903:SF13">
    <property type="entry name" value="LINOLEATE 10R-LIPOXYGENASE"/>
    <property type="match status" value="1"/>
</dbReference>
<dbReference type="GO" id="GO:0004497">
    <property type="term" value="F:monooxygenase activity"/>
    <property type="evidence" value="ECO:0007669"/>
    <property type="project" value="InterPro"/>
</dbReference>
<dbReference type="AlphaFoldDB" id="A0AAN7VQW4"/>
<feature type="compositionally biased region" description="Basic and acidic residues" evidence="6">
    <location>
        <begin position="66"/>
        <end position="75"/>
    </location>
</feature>
<dbReference type="GO" id="GO:0051213">
    <property type="term" value="F:dioxygenase activity"/>
    <property type="evidence" value="ECO:0007669"/>
    <property type="project" value="UniProtKB-KW"/>
</dbReference>
<dbReference type="PANTHER" id="PTHR11903">
    <property type="entry name" value="PROSTAGLANDIN G/H SYNTHASE"/>
    <property type="match status" value="1"/>
</dbReference>
<sequence length="1271" mass="141349">MSSAFHFAYKNAPKDKPKPHFLQHWAQRLGIEAVTQDSPSKPAIGGNVYKEKVHEAQPLVANVKESSSEDRETTKKLPPPQPTGQNAAPPPTHRHLEARDARVLPDQEQARQHHENMDSLPIVGRLVNELNNGMSNGQANGSTNGTTNSTANGHTNGDTFSIPEMELPTKFEELQAKITASVGQLKTVLKAMRDPLLTDTGDGSKVISAPKDSTKNILEDVLRDLAALGPDRVQNLITVATTGKTHGVLDDRKYYMERLIQAASLLPPDKVSTKLTDGFLTQLWDDLSHPPQTLLSDDYQYRQPDGSKNNYQIPQLGASGMPYARTVSRKEKLPGCLPDPGILFDATMARKDPKGTPHPNKISSMLFYFASIIIHDIFKTDHSNFNISATSSYLDLGPLYGNNWEEQKRMRTFKDGKIRPDCFSEPRLLTFPAGVGAILIMFNRYHNHVVEQLAAINENGRFSEDPRKVTVQRYGEEINKRDDDLFQTGRLITCGLYVNIVLIDYVRTILNLNRTDENWQLNPRVDIPDGPPQGTGNQVSAEFNLVYRWHAAVSERDDKWSQQLFREISPDITAAEAAQPDKIRSFLMVLAKKEAEFTGQAPPDRQWPALKEEALQRVKHGSLAGTFSDDDLAKILTESVEDCANAYGPQQVPTVMKAIEILGIQQARTWQVATLNEFRQHFGLKPYEKFEEITDNREVSDALKHLYDTPDNVELYPGLVIEDAKRPMVPGSGLCPGYTVSRGVLSDAVALVRGDRFYTTNYTPASLTNWGYQECSSDISIDNGCVFYKLFQRALPNNYDPASVYTHYPFTVPHGEDGMADVLQRLGKAHKYTDLHDRPEPIRQPTLVYSYDAVSKVLRTADEFSTTPSQATADLLGANIALETTSKQLQTALYPSKWEQSVSAFFTKQTTQLLQQKSYVLAGTRYVDIVRDVGNLVPVHFVAEIFSLPLKTAAFPYGVLTERELYTVFAAVTTSISGVDQQQTFPLRLQAGDTTRLLREFMQGLVSIVKIGGDIAEWLGNKLDPIAPELKEYGIPMLRQLAQATKSQDLIADILATSAVLSTTLGQQCAQVIEYFVSTSSGQKHWPDIQSLADSYLPGTDEQLWRYILEASRLTGSGGVVLRTVNKASSLTDASTLGTKTHNLNAGDKVLLNLRAASLDPAAFHEPDTLFTERPRNLYRPLSPFPTLLQPLAKVALISMIRAVVRLESIQPMPVAVGGKTVSSSLKSVISQEFTAEGKLLPEEWAAKRWLTEDWDMEFPFPCSLRVAFTT</sequence>
<dbReference type="GO" id="GO:0020037">
    <property type="term" value="F:heme binding"/>
    <property type="evidence" value="ECO:0007669"/>
    <property type="project" value="InterPro"/>
</dbReference>
<organism evidence="7 8">
    <name type="scientific">Elasticomyces elasticus</name>
    <dbReference type="NCBI Taxonomy" id="574655"/>
    <lineage>
        <taxon>Eukaryota</taxon>
        <taxon>Fungi</taxon>
        <taxon>Dikarya</taxon>
        <taxon>Ascomycota</taxon>
        <taxon>Pezizomycotina</taxon>
        <taxon>Dothideomycetes</taxon>
        <taxon>Dothideomycetidae</taxon>
        <taxon>Mycosphaerellales</taxon>
        <taxon>Teratosphaeriaceae</taxon>
        <taxon>Elasticomyces</taxon>
    </lineage>
</organism>
<dbReference type="InterPro" id="IPR037120">
    <property type="entry name" value="Haem_peroxidase_sf_animal"/>
</dbReference>
<dbReference type="InterPro" id="IPR019791">
    <property type="entry name" value="Haem_peroxidase_animal"/>
</dbReference>
<comment type="caution">
    <text evidence="7">The sequence shown here is derived from an EMBL/GenBank/DDBJ whole genome shotgun (WGS) entry which is preliminary data.</text>
</comment>
<dbReference type="GO" id="GO:0016705">
    <property type="term" value="F:oxidoreductase activity, acting on paired donors, with incorporation or reduction of molecular oxygen"/>
    <property type="evidence" value="ECO:0007669"/>
    <property type="project" value="InterPro"/>
</dbReference>
<dbReference type="SUPFAM" id="SSF48113">
    <property type="entry name" value="Heme-dependent peroxidases"/>
    <property type="match status" value="1"/>
</dbReference>
<evidence type="ECO:0000256" key="3">
    <source>
        <dbReference type="ARBA" id="ARBA00023002"/>
    </source>
</evidence>
<dbReference type="Gene3D" id="1.10.630.10">
    <property type="entry name" value="Cytochrome P450"/>
    <property type="match status" value="1"/>
</dbReference>
<accession>A0AAN7VQW4</accession>
<protein>
    <recommendedName>
        <fullName evidence="9">Linoleate 8R-lipoxygenase</fullName>
    </recommendedName>
</protein>
<keyword evidence="4 5" id="KW-0408">Iron</keyword>
<evidence type="ECO:0000256" key="5">
    <source>
        <dbReference type="PIRSR" id="PIRSR619791-2"/>
    </source>
</evidence>
<dbReference type="Gene3D" id="1.10.640.10">
    <property type="entry name" value="Haem peroxidase domain superfamily, animal type"/>
    <property type="match status" value="1"/>
</dbReference>
<feature type="compositionally biased region" description="Low complexity" evidence="6">
    <location>
        <begin position="135"/>
        <end position="157"/>
    </location>
</feature>
<dbReference type="CDD" id="cd09817">
    <property type="entry name" value="linoleate_diol_synthase_like"/>
    <property type="match status" value="1"/>
</dbReference>
<dbReference type="InterPro" id="IPR034812">
    <property type="entry name" value="Ppo-like_N"/>
</dbReference>
<evidence type="ECO:0000313" key="7">
    <source>
        <dbReference type="EMBL" id="KAK5690209.1"/>
    </source>
</evidence>
<feature type="region of interest" description="Disordered" evidence="6">
    <location>
        <begin position="130"/>
        <end position="158"/>
    </location>
</feature>